<keyword evidence="1" id="KW-1133">Transmembrane helix</keyword>
<evidence type="ECO:0000256" key="2">
    <source>
        <dbReference type="SAM" id="SignalP"/>
    </source>
</evidence>
<dbReference type="EnsemblMetazoa" id="G18840.3">
    <property type="protein sequence ID" value="G18840.3:cds"/>
    <property type="gene ID" value="G18840"/>
</dbReference>
<name>A0A8W8JFY1_MAGGI</name>
<organism evidence="3 4">
    <name type="scientific">Magallana gigas</name>
    <name type="common">Pacific oyster</name>
    <name type="synonym">Crassostrea gigas</name>
    <dbReference type="NCBI Taxonomy" id="29159"/>
    <lineage>
        <taxon>Eukaryota</taxon>
        <taxon>Metazoa</taxon>
        <taxon>Spiralia</taxon>
        <taxon>Lophotrochozoa</taxon>
        <taxon>Mollusca</taxon>
        <taxon>Bivalvia</taxon>
        <taxon>Autobranchia</taxon>
        <taxon>Pteriomorphia</taxon>
        <taxon>Ostreida</taxon>
        <taxon>Ostreoidea</taxon>
        <taxon>Ostreidae</taxon>
        <taxon>Magallana</taxon>
    </lineage>
</organism>
<feature type="chain" id="PRO_5036480817" evidence="2">
    <location>
        <begin position="22"/>
        <end position="414"/>
    </location>
</feature>
<proteinExistence type="predicted"/>
<reference evidence="3" key="1">
    <citation type="submission" date="2022-08" db="UniProtKB">
        <authorList>
            <consortium name="EnsemblMetazoa"/>
        </authorList>
    </citation>
    <scope>IDENTIFICATION</scope>
    <source>
        <strain evidence="3">05x7-T-G4-1.051#20</strain>
    </source>
</reference>
<evidence type="ECO:0000256" key="1">
    <source>
        <dbReference type="SAM" id="Phobius"/>
    </source>
</evidence>
<keyword evidence="1" id="KW-0812">Transmembrane</keyword>
<evidence type="ECO:0000313" key="3">
    <source>
        <dbReference type="EnsemblMetazoa" id="G18840.3:cds"/>
    </source>
</evidence>
<keyword evidence="4" id="KW-1185">Reference proteome</keyword>
<protein>
    <submittedName>
        <fullName evidence="3">Uncharacterized protein</fullName>
    </submittedName>
</protein>
<feature type="signal peptide" evidence="2">
    <location>
        <begin position="1"/>
        <end position="21"/>
    </location>
</feature>
<evidence type="ECO:0000313" key="4">
    <source>
        <dbReference type="Proteomes" id="UP000005408"/>
    </source>
</evidence>
<dbReference type="AlphaFoldDB" id="A0A8W8JFY1"/>
<sequence>MMSVLCAIMFASGAFFSLASSMCPESIPTVSIVSRCPSNAMEWKSAAERKKCDFLGKIQNCTQAENFVYHCVLNKETTELLELCAPVWFMAGYCARFSEVNKRIINDPGLDCTKFDPPCPSRFPSNESYKYQTCYRSIIEKTFVFQQRMSADFNTSVPSAFAVSFGIILVLLILLFVVGFKLEWIKFTIPCLKKDDIEKQTGDQNEAVETPLLEANKEKNEGGEKTAKVENMCTQKVEDIRQFGIHSLSGDVEENCYLRDVKTIGDLRDLLSAKIKKPKGLLLLVDREKGIIFNDDTEIETLIAMPNEMMIGNQNRMTATGEDDKTPVDDVISNKLLTVGKCKMWCGHWTAPNSLFDWTKEKLPGALTEGLPCPKCSKMWNIDDLIEKCKMSPDERLFFKSVETIIKRNVELAK</sequence>
<feature type="transmembrane region" description="Helical" evidence="1">
    <location>
        <begin position="160"/>
        <end position="180"/>
    </location>
</feature>
<accession>A0A8W8JFY1</accession>
<dbReference type="Proteomes" id="UP000005408">
    <property type="component" value="Unassembled WGS sequence"/>
</dbReference>
<keyword evidence="2" id="KW-0732">Signal</keyword>
<keyword evidence="1" id="KW-0472">Membrane</keyword>